<evidence type="ECO:0000313" key="2">
    <source>
        <dbReference type="Proteomes" id="UP001165960"/>
    </source>
</evidence>
<name>A0ACC2UUV7_9FUNG</name>
<dbReference type="Proteomes" id="UP001165960">
    <property type="component" value="Unassembled WGS sequence"/>
</dbReference>
<gene>
    <name evidence="1" type="ORF">DSO57_1005323</name>
</gene>
<proteinExistence type="predicted"/>
<keyword evidence="2" id="KW-1185">Reference proteome</keyword>
<accession>A0ACC2UUV7</accession>
<evidence type="ECO:0000313" key="1">
    <source>
        <dbReference type="EMBL" id="KAJ9090152.1"/>
    </source>
</evidence>
<reference evidence="1" key="1">
    <citation type="submission" date="2022-04" db="EMBL/GenBank/DDBJ databases">
        <title>Genome of the entomopathogenic fungus Entomophthora muscae.</title>
        <authorList>
            <person name="Elya C."/>
            <person name="Lovett B.R."/>
            <person name="Lee E."/>
            <person name="Macias A.M."/>
            <person name="Hajek A.E."/>
            <person name="De Bivort B.L."/>
            <person name="Kasson M.T."/>
            <person name="De Fine Licht H.H."/>
            <person name="Stajich J.E."/>
        </authorList>
    </citation>
    <scope>NUCLEOTIDE SEQUENCE</scope>
    <source>
        <strain evidence="1">Berkeley</strain>
    </source>
</reference>
<protein>
    <submittedName>
        <fullName evidence="1">Uncharacterized protein</fullName>
    </submittedName>
</protein>
<sequence length="242" mass="26636">MKYLTQKESQNLDLELMNTSLEMAGGFHLPQLMELAGLSVAEAVYKAYPPQKFPKVLVCCGPGNNGGDGLVAARHLSHFGYSPAVYYPKPSPKDFFKGLVSQLHHLQISPTSSLEDGKTFKPDVLVDAIFGFSFSGPIRPPFKEVIEWFFKKDAPIVAVDVPSGWPIDSAPLLEKPAAGDTSSESYHYEPDMLISLSAPKHCAQYFKGPHYLGGRFIPKELAKKYRIDGLPAFQGTDQSTKL</sequence>
<organism evidence="1 2">
    <name type="scientific">Entomophthora muscae</name>
    <dbReference type="NCBI Taxonomy" id="34485"/>
    <lineage>
        <taxon>Eukaryota</taxon>
        <taxon>Fungi</taxon>
        <taxon>Fungi incertae sedis</taxon>
        <taxon>Zoopagomycota</taxon>
        <taxon>Entomophthoromycotina</taxon>
        <taxon>Entomophthoromycetes</taxon>
        <taxon>Entomophthorales</taxon>
        <taxon>Entomophthoraceae</taxon>
        <taxon>Entomophthora</taxon>
    </lineage>
</organism>
<comment type="caution">
    <text evidence="1">The sequence shown here is derived from an EMBL/GenBank/DDBJ whole genome shotgun (WGS) entry which is preliminary data.</text>
</comment>
<dbReference type="EMBL" id="QTSX02000014">
    <property type="protein sequence ID" value="KAJ9090152.1"/>
    <property type="molecule type" value="Genomic_DNA"/>
</dbReference>